<comment type="subcellular location">
    <subcellularLocation>
        <location evidence="8">Golgi apparatus</location>
        <location evidence="8">cis-Golgi network membrane</location>
        <topology evidence="8">Single-pass type IV membrane protein</topology>
    </subcellularLocation>
</comment>
<dbReference type="PANTHER" id="PTHR21230:SF1">
    <property type="entry name" value="GOLGI SNAP RECEPTOR COMPLEX MEMBER 2"/>
    <property type="match status" value="1"/>
</dbReference>
<dbReference type="OrthoDB" id="158360at2759"/>
<keyword evidence="3 10" id="KW-0653">Protein transport</keyword>
<keyword evidence="4" id="KW-1133">Transmembrane helix</keyword>
<evidence type="ECO:0000256" key="8">
    <source>
        <dbReference type="ARBA" id="ARBA00037862"/>
    </source>
</evidence>
<evidence type="ECO:0000313" key="12">
    <source>
        <dbReference type="Proteomes" id="UP000675881"/>
    </source>
</evidence>
<evidence type="ECO:0000256" key="5">
    <source>
        <dbReference type="ARBA" id="ARBA00023034"/>
    </source>
</evidence>
<evidence type="ECO:0000256" key="4">
    <source>
        <dbReference type="ARBA" id="ARBA00022989"/>
    </source>
</evidence>
<protein>
    <submittedName>
        <fullName evidence="11">GOSR2</fullName>
    </submittedName>
</protein>
<sequence length="260" mass="29956">MLTSNDVILRHELKRHHKKVLPIQARTWDSEIAVRAYGMEYLYHETNRSIQDIQECLVGLEKTPLNEGAPLESRIHQGIQVIHKNIERLDVLVHKEPTNRRYNAKIRVDQLKSDVRHLQSSTQSIKNKRQSLELESLNRERLLQTKFTTNAAAAGSSDTSILIDRALQQQDGLIRSNKSLDDLLGQGQAMLENLKDQKNMIKGFKRKLLDISSTLGMSNTVMRLIERRTEADKYIFFGGMFVTSVIVFLVILLFYMKLDL</sequence>
<dbReference type="GO" id="GO:0005484">
    <property type="term" value="F:SNAP receptor activity"/>
    <property type="evidence" value="ECO:0007669"/>
    <property type="project" value="InterPro"/>
</dbReference>
<name>A0A7R8D5J3_LEPSM</name>
<dbReference type="Pfam" id="PF12352">
    <property type="entry name" value="V-SNARE_C"/>
    <property type="match status" value="1"/>
</dbReference>
<evidence type="ECO:0000256" key="2">
    <source>
        <dbReference type="ARBA" id="ARBA00022692"/>
    </source>
</evidence>
<dbReference type="PIRSF" id="PIRSF028865">
    <property type="entry name" value="Membrin-2"/>
    <property type="match status" value="1"/>
</dbReference>
<comment type="function">
    <text evidence="7 10">Involved in transport of proteins from the cis/medial-Golgi to the trans-Golgi network.</text>
</comment>
<reference evidence="11" key="1">
    <citation type="submission" date="2021-02" db="EMBL/GenBank/DDBJ databases">
        <authorList>
            <person name="Bekaert M."/>
        </authorList>
    </citation>
    <scope>NUCLEOTIDE SEQUENCE</scope>
    <source>
        <strain evidence="11">IoA-00</strain>
    </source>
</reference>
<keyword evidence="12" id="KW-1185">Reference proteome</keyword>
<dbReference type="SUPFAM" id="SSF58038">
    <property type="entry name" value="SNARE fusion complex"/>
    <property type="match status" value="1"/>
</dbReference>
<keyword evidence="6 10" id="KW-0472">Membrane</keyword>
<accession>A0A7R8D5J3</accession>
<evidence type="ECO:0000256" key="6">
    <source>
        <dbReference type="ARBA" id="ARBA00023136"/>
    </source>
</evidence>
<evidence type="ECO:0000256" key="7">
    <source>
        <dbReference type="ARBA" id="ARBA00037078"/>
    </source>
</evidence>
<evidence type="ECO:0000256" key="10">
    <source>
        <dbReference type="PIRNR" id="PIRNR028865"/>
    </source>
</evidence>
<comment type="similarity">
    <text evidence="9 10">Belongs to the GOSR2 family.</text>
</comment>
<dbReference type="GO" id="GO:0031201">
    <property type="term" value="C:SNARE complex"/>
    <property type="evidence" value="ECO:0007669"/>
    <property type="project" value="TreeGrafter"/>
</dbReference>
<keyword evidence="1 10" id="KW-0813">Transport</keyword>
<evidence type="ECO:0000256" key="3">
    <source>
        <dbReference type="ARBA" id="ARBA00022927"/>
    </source>
</evidence>
<dbReference type="PANTHER" id="PTHR21230">
    <property type="entry name" value="VESICLE TRANSPORT V-SNARE PROTEIN VTI1-RELATED"/>
    <property type="match status" value="1"/>
</dbReference>
<dbReference type="CDD" id="cd15863">
    <property type="entry name" value="SNARE_GS27"/>
    <property type="match status" value="1"/>
</dbReference>
<dbReference type="GO" id="GO:0000149">
    <property type="term" value="F:SNARE binding"/>
    <property type="evidence" value="ECO:0007669"/>
    <property type="project" value="TreeGrafter"/>
</dbReference>
<dbReference type="GO" id="GO:0005789">
    <property type="term" value="C:endoplasmic reticulum membrane"/>
    <property type="evidence" value="ECO:0007669"/>
    <property type="project" value="TreeGrafter"/>
</dbReference>
<evidence type="ECO:0000256" key="1">
    <source>
        <dbReference type="ARBA" id="ARBA00022448"/>
    </source>
</evidence>
<dbReference type="Proteomes" id="UP000675881">
    <property type="component" value="Chromosome 9"/>
</dbReference>
<dbReference type="AlphaFoldDB" id="A0A7R8D5J3"/>
<dbReference type="GO" id="GO:0006906">
    <property type="term" value="P:vesicle fusion"/>
    <property type="evidence" value="ECO:0007669"/>
    <property type="project" value="TreeGrafter"/>
</dbReference>
<evidence type="ECO:0000256" key="9">
    <source>
        <dbReference type="ARBA" id="ARBA00038172"/>
    </source>
</evidence>
<gene>
    <name evidence="11" type="ORF">LSAA_14675</name>
</gene>
<proteinExistence type="inferred from homology"/>
<organism evidence="11 12">
    <name type="scientific">Lepeophtheirus salmonis</name>
    <name type="common">Salmon louse</name>
    <name type="synonym">Caligus salmonis</name>
    <dbReference type="NCBI Taxonomy" id="72036"/>
    <lineage>
        <taxon>Eukaryota</taxon>
        <taxon>Metazoa</taxon>
        <taxon>Ecdysozoa</taxon>
        <taxon>Arthropoda</taxon>
        <taxon>Crustacea</taxon>
        <taxon>Multicrustacea</taxon>
        <taxon>Hexanauplia</taxon>
        <taxon>Copepoda</taxon>
        <taxon>Siphonostomatoida</taxon>
        <taxon>Caligidae</taxon>
        <taxon>Lepeophtheirus</taxon>
    </lineage>
</organism>
<evidence type="ECO:0000313" key="11">
    <source>
        <dbReference type="EMBL" id="CAF3036345.1"/>
    </source>
</evidence>
<dbReference type="EMBL" id="HG994588">
    <property type="protein sequence ID" value="CAF3036345.1"/>
    <property type="molecule type" value="Genomic_DNA"/>
</dbReference>
<dbReference type="GO" id="GO:0005794">
    <property type="term" value="C:Golgi apparatus"/>
    <property type="evidence" value="ECO:0007669"/>
    <property type="project" value="UniProtKB-SubCell"/>
</dbReference>
<dbReference type="InterPro" id="IPR027027">
    <property type="entry name" value="GOSR2/Membrin/Bos1"/>
</dbReference>
<dbReference type="GO" id="GO:0012507">
    <property type="term" value="C:ER to Golgi transport vesicle membrane"/>
    <property type="evidence" value="ECO:0007669"/>
    <property type="project" value="TreeGrafter"/>
</dbReference>
<dbReference type="GO" id="GO:0031902">
    <property type="term" value="C:late endosome membrane"/>
    <property type="evidence" value="ECO:0007669"/>
    <property type="project" value="TreeGrafter"/>
</dbReference>
<keyword evidence="5" id="KW-0333">Golgi apparatus</keyword>
<dbReference type="GO" id="GO:0015031">
    <property type="term" value="P:protein transport"/>
    <property type="evidence" value="ECO:0007669"/>
    <property type="project" value="UniProtKB-KW"/>
</dbReference>
<keyword evidence="2" id="KW-0812">Transmembrane</keyword>